<feature type="compositionally biased region" description="Basic and acidic residues" evidence="8">
    <location>
        <begin position="212"/>
        <end position="222"/>
    </location>
</feature>
<dbReference type="InterPro" id="IPR001865">
    <property type="entry name" value="Ribosomal_uS2"/>
</dbReference>
<comment type="function">
    <text evidence="6">Required for the assembly and/or stability of the 40S ribosomal subunit. Required for the processing of the 20S rRNA-precursor to mature 18S rRNA in a late step of the maturation of 40S ribosomal subunits.</text>
</comment>
<dbReference type="GO" id="GO:0003735">
    <property type="term" value="F:structural constituent of ribosome"/>
    <property type="evidence" value="ECO:0007669"/>
    <property type="project" value="UniProtKB-UniRule"/>
</dbReference>
<dbReference type="GO" id="GO:0022627">
    <property type="term" value="C:cytosolic small ribosomal subunit"/>
    <property type="evidence" value="ECO:0007669"/>
    <property type="project" value="UniProtKB-UniRule"/>
</dbReference>
<dbReference type="InterPro" id="IPR023591">
    <property type="entry name" value="Ribosomal_uS2_flav_dom_sf"/>
</dbReference>
<dbReference type="GO" id="GO:0006412">
    <property type="term" value="P:translation"/>
    <property type="evidence" value="ECO:0007669"/>
    <property type="project" value="UniProtKB-UniRule"/>
</dbReference>
<dbReference type="SUPFAM" id="SSF52313">
    <property type="entry name" value="Ribosomal protein S2"/>
    <property type="match status" value="1"/>
</dbReference>
<comment type="subcellular location">
    <subcellularLocation>
        <location evidence="1 6">Cytoplasm</location>
    </subcellularLocation>
</comment>
<dbReference type="InterPro" id="IPR027498">
    <property type="entry name" value="Ribosomal_uS2_euk"/>
</dbReference>
<proteinExistence type="evidence at transcript level"/>
<evidence type="ECO:0000256" key="5">
    <source>
        <dbReference type="ARBA" id="ARBA00023274"/>
    </source>
</evidence>
<evidence type="ECO:0000256" key="8">
    <source>
        <dbReference type="SAM" id="MobiDB-lite"/>
    </source>
</evidence>
<accession>A0A192ZIT9</accession>
<sequence>MSHIPACLQPTEEDIERLLACLVHTGHRNCVPQMQRYVYSRRADGMHIIHLGRMWEKLMFAARLIAAVKNPADVCAISTRTYGERAVLKFARYTGANFCAGRFTPGTFTNQIQKNYMEPKLLVVCDPRADKQALIEASLVNIPVIAFCNVDTPTRFVDCVIPCNNRNRNALPILLWMLAREVLRMRGELVRDAKWDVMPDLFQYREPEEEEVAKVAEEEKTSETVSAPWGTTSAPTEEAVPVEAQPEAPKQDNPWA</sequence>
<feature type="region of interest" description="Disordered" evidence="8">
    <location>
        <begin position="208"/>
        <end position="256"/>
    </location>
</feature>
<evidence type="ECO:0000256" key="1">
    <source>
        <dbReference type="ARBA" id="ARBA00004496"/>
    </source>
</evidence>
<dbReference type="NCBIfam" id="TIGR01012">
    <property type="entry name" value="uS2_euk_arch"/>
    <property type="match status" value="1"/>
</dbReference>
<dbReference type="Gene3D" id="3.40.50.10490">
    <property type="entry name" value="Glucose-6-phosphate isomerase like protein, domain 1"/>
    <property type="match status" value="1"/>
</dbReference>
<dbReference type="GO" id="GO:0000028">
    <property type="term" value="P:ribosomal small subunit assembly"/>
    <property type="evidence" value="ECO:0007669"/>
    <property type="project" value="UniProtKB-UniRule"/>
</dbReference>
<dbReference type="CDD" id="cd01425">
    <property type="entry name" value="RPS2"/>
    <property type="match status" value="1"/>
</dbReference>
<evidence type="ECO:0000256" key="2">
    <source>
        <dbReference type="ARBA" id="ARBA00006242"/>
    </source>
</evidence>
<evidence type="ECO:0000313" key="9">
    <source>
        <dbReference type="EMBL" id="ANM86231.1"/>
    </source>
</evidence>
<keyword evidence="3 6" id="KW-0963">Cytoplasm</keyword>
<dbReference type="EMBL" id="KX235502">
    <property type="protein sequence ID" value="ANM86231.1"/>
    <property type="molecule type" value="mRNA"/>
</dbReference>
<dbReference type="PANTHER" id="PTHR11489">
    <property type="entry name" value="40S RIBOSOMAL PROTEIN SA"/>
    <property type="match status" value="1"/>
</dbReference>
<evidence type="ECO:0000256" key="6">
    <source>
        <dbReference type="HAMAP-Rule" id="MF_03015"/>
    </source>
</evidence>
<dbReference type="PROSITE" id="PS00963">
    <property type="entry name" value="RIBOSOMAL_S2_2"/>
    <property type="match status" value="1"/>
</dbReference>
<dbReference type="FunFam" id="3.40.50.10490:FF:000012">
    <property type="entry name" value="40S ribosomal protein SA"/>
    <property type="match status" value="1"/>
</dbReference>
<keyword evidence="5 6" id="KW-0687">Ribonucleoprotein</keyword>
<dbReference type="Pfam" id="PF00318">
    <property type="entry name" value="Ribosomal_S2"/>
    <property type="match status" value="1"/>
</dbReference>
<protein>
    <recommendedName>
        <fullName evidence="6">Small ribosomal subunit protein uS2</fullName>
    </recommendedName>
</protein>
<evidence type="ECO:0000256" key="7">
    <source>
        <dbReference type="RuleBase" id="RU003631"/>
    </source>
</evidence>
<keyword evidence="4 6" id="KW-0689">Ribosomal protein</keyword>
<dbReference type="HAMAP" id="MF_03015">
    <property type="entry name" value="Ribosomal_S2_euk"/>
    <property type="match status" value="1"/>
</dbReference>
<reference evidence="9" key="1">
    <citation type="submission" date="2016-05" db="EMBL/GenBank/DDBJ databases">
        <title>Novel hydrogenosomes in the microaerophilic jakobid Stygiella incarcerata.</title>
        <authorList>
            <person name="Leger M.M."/>
            <person name="Eme L."/>
            <person name="Hug L.A."/>
            <person name="Roger A.J."/>
        </authorList>
    </citation>
    <scope>NUCLEOTIDE SEQUENCE</scope>
</reference>
<name>A0A192ZIT9_9EUKA</name>
<evidence type="ECO:0000256" key="4">
    <source>
        <dbReference type="ARBA" id="ARBA00022980"/>
    </source>
</evidence>
<dbReference type="InterPro" id="IPR005707">
    <property type="entry name" value="Ribosomal_uS2_euk/arc"/>
</dbReference>
<organism evidence="9">
    <name type="scientific">Stygiella incarcerata</name>
    <dbReference type="NCBI Taxonomy" id="1712417"/>
    <lineage>
        <taxon>Eukaryota</taxon>
        <taxon>Discoba</taxon>
        <taxon>Jakobida</taxon>
        <taxon>Andalucina</taxon>
        <taxon>Stygiellidae</taxon>
        <taxon>Stygiella</taxon>
    </lineage>
</organism>
<evidence type="ECO:0000256" key="3">
    <source>
        <dbReference type="ARBA" id="ARBA00022490"/>
    </source>
</evidence>
<dbReference type="InterPro" id="IPR018130">
    <property type="entry name" value="Ribosomal_uS2_CS"/>
</dbReference>
<dbReference type="AlphaFoldDB" id="A0A192ZIT9"/>
<dbReference type="PRINTS" id="PR00395">
    <property type="entry name" value="RIBOSOMALS2"/>
</dbReference>
<comment type="subunit">
    <text evidence="6">Component of the small ribosomal subunit. Mature ribosomes consist of a small (40S) and a large (60S) subunit. The 40S subunit contains about 33 different proteins and 1 molecule of RNA (18S). The 60S subunit contains about 49 different proteins and 3 molecules of RNA (25S, 5.8S and 5S). Interacts with ribosomal protein S21.</text>
</comment>
<comment type="similarity">
    <text evidence="2 6 7">Belongs to the universal ribosomal protein uS2 family.</text>
</comment>
<feature type="compositionally biased region" description="Low complexity" evidence="8">
    <location>
        <begin position="234"/>
        <end position="248"/>
    </location>
</feature>
<gene>
    <name evidence="9" type="primary">sap40</name>
</gene>